<keyword evidence="1" id="KW-0472">Membrane</keyword>
<dbReference type="EMBL" id="NXHG01000049">
    <property type="protein sequence ID" value="PCM58279.1"/>
    <property type="molecule type" value="Genomic_DNA"/>
</dbReference>
<protein>
    <submittedName>
        <fullName evidence="2">Uncharacterized protein</fullName>
    </submittedName>
</protein>
<sequence>MGRLSNALLISLMYTALAIILDAVSIYYFKLNAPVTVVITTFLAVFGLTFEYLHATKRSELRFAERRKLQVECAKFSMMWDVLDSDTKLRFYKKVDGNSESSEFNHRYQLLQNEIRYWEKEIERLR</sequence>
<comment type="caution">
    <text evidence="2">The sequence shown here is derived from an EMBL/GenBank/DDBJ whole genome shotgun (WGS) entry which is preliminary data.</text>
</comment>
<keyword evidence="1" id="KW-0812">Transmembrane</keyword>
<gene>
    <name evidence="2" type="ORF">CP911_28430</name>
</gene>
<evidence type="ECO:0000313" key="2">
    <source>
        <dbReference type="EMBL" id="PCM58279.1"/>
    </source>
</evidence>
<feature type="transmembrane region" description="Helical" evidence="1">
    <location>
        <begin position="7"/>
        <end position="29"/>
    </location>
</feature>
<dbReference type="Proteomes" id="UP000217648">
    <property type="component" value="Unassembled WGS sequence"/>
</dbReference>
<reference evidence="2 3" key="1">
    <citation type="submission" date="2017-09" db="EMBL/GenBank/DDBJ databases">
        <title>Mdr eskape-Ghana.</title>
        <authorList>
            <person name="Agyepong N."/>
            <person name="Janice J."/>
            <person name="Samuelsen O."/>
            <person name="Owusu-Ofori A."/>
            <person name="Sundsfjord A."/>
            <person name="Essack S."/>
            <person name="Pedersen T."/>
        </authorList>
    </citation>
    <scope>NUCLEOTIDE SEQUENCE [LARGE SCALE GENOMIC DNA]</scope>
    <source>
        <strain evidence="2 3">46</strain>
    </source>
</reference>
<evidence type="ECO:0000256" key="1">
    <source>
        <dbReference type="SAM" id="Phobius"/>
    </source>
</evidence>
<name>A0A2A5MBI7_9ENTR</name>
<keyword evidence="1" id="KW-1133">Transmembrane helix</keyword>
<evidence type="ECO:0000313" key="3">
    <source>
        <dbReference type="Proteomes" id="UP000217648"/>
    </source>
</evidence>
<proteinExistence type="predicted"/>
<accession>A0A2A5MBI7</accession>
<organism evidence="2 3">
    <name type="scientific">Klebsiella quasipneumoniae</name>
    <dbReference type="NCBI Taxonomy" id="1463165"/>
    <lineage>
        <taxon>Bacteria</taxon>
        <taxon>Pseudomonadati</taxon>
        <taxon>Pseudomonadota</taxon>
        <taxon>Gammaproteobacteria</taxon>
        <taxon>Enterobacterales</taxon>
        <taxon>Enterobacteriaceae</taxon>
        <taxon>Klebsiella/Raoultella group</taxon>
        <taxon>Klebsiella</taxon>
        <taxon>Klebsiella pneumoniae complex</taxon>
    </lineage>
</organism>
<dbReference type="AlphaFoldDB" id="A0A2A5MBI7"/>
<feature type="transmembrane region" description="Helical" evidence="1">
    <location>
        <begin position="35"/>
        <end position="53"/>
    </location>
</feature>